<evidence type="ECO:0000256" key="3">
    <source>
        <dbReference type="ARBA" id="ARBA00023295"/>
    </source>
</evidence>
<dbReference type="InterPro" id="IPR017853">
    <property type="entry name" value="GH"/>
</dbReference>
<feature type="domain" description="GH26" evidence="4">
    <location>
        <begin position="36"/>
        <end position="342"/>
    </location>
</feature>
<dbReference type="Pfam" id="PF02156">
    <property type="entry name" value="Glyco_hydro_26"/>
    <property type="match status" value="1"/>
</dbReference>
<reference evidence="5" key="1">
    <citation type="submission" date="2016-10" db="EMBL/GenBank/DDBJ databases">
        <title>Sequence of Gallionella enrichment culture.</title>
        <authorList>
            <person name="Poehlein A."/>
            <person name="Muehling M."/>
            <person name="Daniel R."/>
        </authorList>
    </citation>
    <scope>NUCLEOTIDE SEQUENCE</scope>
</reference>
<evidence type="ECO:0000256" key="2">
    <source>
        <dbReference type="ARBA" id="ARBA00022801"/>
    </source>
</evidence>
<dbReference type="SUPFAM" id="SSF51445">
    <property type="entry name" value="(Trans)glycosidases"/>
    <property type="match status" value="1"/>
</dbReference>
<organism evidence="5">
    <name type="scientific">mine drainage metagenome</name>
    <dbReference type="NCBI Taxonomy" id="410659"/>
    <lineage>
        <taxon>unclassified sequences</taxon>
        <taxon>metagenomes</taxon>
        <taxon>ecological metagenomes</taxon>
    </lineage>
</organism>
<dbReference type="AlphaFoldDB" id="A0A1J5SXZ3"/>
<comment type="caution">
    <text evidence="5">The sequence shown here is derived from an EMBL/GenBank/DDBJ whole genome shotgun (WGS) entry which is preliminary data.</text>
</comment>
<name>A0A1J5SXZ3_9ZZZZ</name>
<proteinExistence type="inferred from homology"/>
<keyword evidence="3 5" id="KW-0326">Glycosidase</keyword>
<dbReference type="PANTHER" id="PTHR40079">
    <property type="entry name" value="MANNAN ENDO-1,4-BETA-MANNOSIDASE E-RELATED"/>
    <property type="match status" value="1"/>
</dbReference>
<keyword evidence="2 5" id="KW-0378">Hydrolase</keyword>
<dbReference type="PRINTS" id="PR00739">
    <property type="entry name" value="GLHYDRLASE26"/>
</dbReference>
<evidence type="ECO:0000313" key="5">
    <source>
        <dbReference type="EMBL" id="OIR06468.1"/>
    </source>
</evidence>
<dbReference type="GO" id="GO:0006080">
    <property type="term" value="P:substituted mannan metabolic process"/>
    <property type="evidence" value="ECO:0007669"/>
    <property type="project" value="InterPro"/>
</dbReference>
<accession>A0A1J5SXZ3</accession>
<gene>
    <name evidence="5" type="primary">manA_3</name>
    <name evidence="5" type="ORF">GALL_113850</name>
</gene>
<dbReference type="InterPro" id="IPR022790">
    <property type="entry name" value="GH26_dom"/>
</dbReference>
<dbReference type="EMBL" id="MLJW01000043">
    <property type="protein sequence ID" value="OIR06468.1"/>
    <property type="molecule type" value="Genomic_DNA"/>
</dbReference>
<dbReference type="EC" id="3.2.1.78" evidence="5"/>
<evidence type="ECO:0000259" key="4">
    <source>
        <dbReference type="PROSITE" id="PS51764"/>
    </source>
</evidence>
<dbReference type="GO" id="GO:0016985">
    <property type="term" value="F:mannan endo-1,4-beta-mannosidase activity"/>
    <property type="evidence" value="ECO:0007669"/>
    <property type="project" value="UniProtKB-EC"/>
</dbReference>
<dbReference type="InterPro" id="IPR000805">
    <property type="entry name" value="Glyco_hydro_26"/>
</dbReference>
<dbReference type="PANTHER" id="PTHR40079:SF4">
    <property type="entry name" value="GH26 DOMAIN-CONTAINING PROTEIN-RELATED"/>
    <property type="match status" value="1"/>
</dbReference>
<dbReference type="PROSITE" id="PS51764">
    <property type="entry name" value="GH26"/>
    <property type="match status" value="1"/>
</dbReference>
<sequence>MKSRLLRFVVVAWALCAAALCTRADGPAPVTPDATPEARSLLAFLQSISGRYTLTGQHNYPNIDGRNSKFAARYIGRTPVIFGIDMGFAKAGDTDSYLARPDIVKEAIAAWHRGEIVALCWHAVPPTADEPVTFRPLPDADPNCLASVQGRLLDTQFRDVLTPGTALHRKWCAQVDVIAGYLRQLQDAHVPVLWRPYHEMNGDWFWWGGRTGKYGSAALYRQLFDRFVNVDHLRNLIWVWSMDRIHNPSQDYAAYYPGNHYVDVLALDVYGNDFAQSYYDRLRSFSHGKPLALAEVGNPPAPEVLKRQPLWTYYMTWAGMVHYTSHRDYARIMADPRILNLDDPRYAELTTPYRKACGLPPVSVARPPADFSGTWILDQDHSDFGAHGIAFAPAKLRVVESDGTLKVFTTQIREYAADLVTEDVLKLDGTPSHSTFMNAPRVTTARSDASGQAMEFRSTVHLPWGPPGSTTTIDDTWTLREGGQVLCIKRSMTSPSGNQEMTLLFDRR</sequence>
<dbReference type="Gene3D" id="3.20.20.80">
    <property type="entry name" value="Glycosidases"/>
    <property type="match status" value="1"/>
</dbReference>
<protein>
    <submittedName>
        <fullName evidence="5">Mannan endo-1,4-beta-mannosidase</fullName>
        <ecNumber evidence="5">3.2.1.78</ecNumber>
    </submittedName>
</protein>
<evidence type="ECO:0000256" key="1">
    <source>
        <dbReference type="ARBA" id="ARBA00007754"/>
    </source>
</evidence>
<comment type="similarity">
    <text evidence="1">Belongs to the glycosyl hydrolase 26 family.</text>
</comment>